<comment type="caution">
    <text evidence="1">The sequence shown here is derived from an EMBL/GenBank/DDBJ whole genome shotgun (WGS) entry which is preliminary data.</text>
</comment>
<keyword evidence="1" id="KW-0548">Nucleotidyltransferase</keyword>
<accession>A0ABT8X8Z9</accession>
<dbReference type="PANTHER" id="PTHR11669:SF8">
    <property type="entry name" value="DNA POLYMERASE III SUBUNIT DELTA"/>
    <property type="match status" value="1"/>
</dbReference>
<dbReference type="Pfam" id="PF13177">
    <property type="entry name" value="DNA_pol3_delta2"/>
    <property type="match status" value="1"/>
</dbReference>
<dbReference type="NCBIfam" id="NF005677">
    <property type="entry name" value="PRK07471.1"/>
    <property type="match status" value="1"/>
</dbReference>
<dbReference type="RefSeq" id="WP_244758902.1">
    <property type="nucleotide sequence ID" value="NZ_JALJCJ010000001.1"/>
</dbReference>
<sequence>MSEDRPGILDGAVHPAEQTKLFGHAEAQDFLARSYRSGKGHHAILIEGPEGIGKATLAFRFANHVLHNPEPAEAPEQIADPSPASPITRQLAAGASHNLLHLTRPVDEKSGKVKAAITVDEVRKAGKFLAQTSGTDNWRIVIIDPADDLNRNAANAILKILEEPPKRSLFLVLTHAPGKLLPTIRSRCLPLALSPLSQDDLAAALDSLGATPSGPRAGEVLSAAHGSVSEALKLTNYGGFDIVEAFRTIVESPADPPRRDVHKLADVLSAKDSDTVFSFFCQHASDFVTDRARAAAVAGDMSRADRLAQLTSQLGERIAIAQGYNLDRKQTIITVLDDIRASL</sequence>
<protein>
    <submittedName>
        <fullName evidence="1">DNA polymerase III subunit delta</fullName>
        <ecNumber evidence="1">2.7.7.7</ecNumber>
    </submittedName>
</protein>
<dbReference type="SUPFAM" id="SSF52540">
    <property type="entry name" value="P-loop containing nucleoside triphosphate hydrolases"/>
    <property type="match status" value="1"/>
</dbReference>
<keyword evidence="1" id="KW-0808">Transferase</keyword>
<evidence type="ECO:0000313" key="2">
    <source>
        <dbReference type="Proteomes" id="UP001177080"/>
    </source>
</evidence>
<dbReference type="Proteomes" id="UP001177080">
    <property type="component" value="Unassembled WGS sequence"/>
</dbReference>
<dbReference type="GO" id="GO:0003887">
    <property type="term" value="F:DNA-directed DNA polymerase activity"/>
    <property type="evidence" value="ECO:0007669"/>
    <property type="project" value="UniProtKB-EC"/>
</dbReference>
<proteinExistence type="predicted"/>
<name>A0ABT8X8Z9_9HYPH</name>
<evidence type="ECO:0000313" key="1">
    <source>
        <dbReference type="EMBL" id="MDO6120210.1"/>
    </source>
</evidence>
<keyword evidence="2" id="KW-1185">Reference proteome</keyword>
<dbReference type="PANTHER" id="PTHR11669">
    <property type="entry name" value="REPLICATION FACTOR C / DNA POLYMERASE III GAMMA-TAU SUBUNIT"/>
    <property type="match status" value="1"/>
</dbReference>
<dbReference type="InterPro" id="IPR050238">
    <property type="entry name" value="DNA_Rep/Repair_Clamp_Loader"/>
</dbReference>
<reference evidence="1" key="1">
    <citation type="submission" date="2022-04" db="EMBL/GenBank/DDBJ databases">
        <title>Shinella lacus sp. nov., a novel member of the genus Shinella from water.</title>
        <authorList>
            <person name="Deng Y."/>
        </authorList>
    </citation>
    <scope>NUCLEOTIDE SEQUENCE</scope>
    <source>
        <strain evidence="1">JCM 31239</strain>
    </source>
</reference>
<gene>
    <name evidence="1" type="ORF">GB928_003340</name>
</gene>
<dbReference type="NCBIfam" id="NF006586">
    <property type="entry name" value="PRK09112.1"/>
    <property type="match status" value="1"/>
</dbReference>
<dbReference type="InterPro" id="IPR027417">
    <property type="entry name" value="P-loop_NTPase"/>
</dbReference>
<dbReference type="EMBL" id="WHSC02000001">
    <property type="protein sequence ID" value="MDO6120210.1"/>
    <property type="molecule type" value="Genomic_DNA"/>
</dbReference>
<dbReference type="EC" id="2.7.7.7" evidence="1"/>
<organism evidence="1 2">
    <name type="scientific">Shinella curvata</name>
    <dbReference type="NCBI Taxonomy" id="1817964"/>
    <lineage>
        <taxon>Bacteria</taxon>
        <taxon>Pseudomonadati</taxon>
        <taxon>Pseudomonadota</taxon>
        <taxon>Alphaproteobacteria</taxon>
        <taxon>Hyphomicrobiales</taxon>
        <taxon>Rhizobiaceae</taxon>
        <taxon>Shinella</taxon>
    </lineage>
</organism>
<dbReference type="Gene3D" id="3.40.50.300">
    <property type="entry name" value="P-loop containing nucleotide triphosphate hydrolases"/>
    <property type="match status" value="1"/>
</dbReference>